<feature type="coiled-coil region" evidence="7">
    <location>
        <begin position="417"/>
        <end position="451"/>
    </location>
</feature>
<dbReference type="SMART" id="SM00338">
    <property type="entry name" value="BRLZ"/>
    <property type="match status" value="1"/>
</dbReference>
<dbReference type="PANTHER" id="PTHR46004">
    <property type="entry name" value="CYCLIC AMP RESPONSE ELEMENT-BINDING PROTEIN A"/>
    <property type="match status" value="1"/>
</dbReference>
<dbReference type="InterPro" id="IPR046347">
    <property type="entry name" value="bZIP_sf"/>
</dbReference>
<dbReference type="AlphaFoldDB" id="A0A564YD38"/>
<evidence type="ECO:0000256" key="3">
    <source>
        <dbReference type="ARBA" id="ARBA00023125"/>
    </source>
</evidence>
<dbReference type="SUPFAM" id="SSF57959">
    <property type="entry name" value="Leucine zipper domain"/>
    <property type="match status" value="1"/>
</dbReference>
<dbReference type="PANTHER" id="PTHR46004:SF3">
    <property type="entry name" value="CYCLIC AMP RESPONSE ELEMENT-BINDING PROTEIN A"/>
    <property type="match status" value="1"/>
</dbReference>
<keyword evidence="2" id="KW-0805">Transcription regulation</keyword>
<proteinExistence type="predicted"/>
<organism evidence="10 11">
    <name type="scientific">Hymenolepis diminuta</name>
    <name type="common">Rat tapeworm</name>
    <dbReference type="NCBI Taxonomy" id="6216"/>
    <lineage>
        <taxon>Eukaryota</taxon>
        <taxon>Metazoa</taxon>
        <taxon>Spiralia</taxon>
        <taxon>Lophotrochozoa</taxon>
        <taxon>Platyhelminthes</taxon>
        <taxon>Cestoda</taxon>
        <taxon>Eucestoda</taxon>
        <taxon>Cyclophyllidea</taxon>
        <taxon>Hymenolepididae</taxon>
        <taxon>Hymenolepis</taxon>
    </lineage>
</organism>
<evidence type="ECO:0000256" key="4">
    <source>
        <dbReference type="ARBA" id="ARBA00023159"/>
    </source>
</evidence>
<feature type="region of interest" description="Disordered" evidence="8">
    <location>
        <begin position="470"/>
        <end position="505"/>
    </location>
</feature>
<dbReference type="PROSITE" id="PS00036">
    <property type="entry name" value="BZIP_BASIC"/>
    <property type="match status" value="1"/>
</dbReference>
<evidence type="ECO:0000256" key="6">
    <source>
        <dbReference type="ARBA" id="ARBA00023242"/>
    </source>
</evidence>
<dbReference type="CDD" id="cd14689">
    <property type="entry name" value="bZIP_CREB3"/>
    <property type="match status" value="1"/>
</dbReference>
<protein>
    <recommendedName>
        <fullName evidence="9">BZIP domain-containing protein</fullName>
    </recommendedName>
</protein>
<evidence type="ECO:0000256" key="5">
    <source>
        <dbReference type="ARBA" id="ARBA00023163"/>
    </source>
</evidence>
<dbReference type="GO" id="GO:0005634">
    <property type="term" value="C:nucleus"/>
    <property type="evidence" value="ECO:0007669"/>
    <property type="project" value="UniProtKB-SubCell"/>
</dbReference>
<evidence type="ECO:0000256" key="8">
    <source>
        <dbReference type="SAM" id="MobiDB-lite"/>
    </source>
</evidence>
<keyword evidence="4" id="KW-0010">Activator</keyword>
<feature type="compositionally biased region" description="Low complexity" evidence="8">
    <location>
        <begin position="471"/>
        <end position="505"/>
    </location>
</feature>
<dbReference type="InterPro" id="IPR004827">
    <property type="entry name" value="bZIP"/>
</dbReference>
<dbReference type="EMBL" id="CABIJS010000144">
    <property type="protein sequence ID" value="VUZ44648.1"/>
    <property type="molecule type" value="Genomic_DNA"/>
</dbReference>
<keyword evidence="11" id="KW-1185">Reference proteome</keyword>
<keyword evidence="5" id="KW-0804">Transcription</keyword>
<evidence type="ECO:0000313" key="11">
    <source>
        <dbReference type="Proteomes" id="UP000321570"/>
    </source>
</evidence>
<name>A0A564YD38_HYMDI</name>
<evidence type="ECO:0000259" key="9">
    <source>
        <dbReference type="PROSITE" id="PS50217"/>
    </source>
</evidence>
<feature type="region of interest" description="Disordered" evidence="8">
    <location>
        <begin position="126"/>
        <end position="148"/>
    </location>
</feature>
<evidence type="ECO:0000313" key="10">
    <source>
        <dbReference type="EMBL" id="VUZ44648.1"/>
    </source>
</evidence>
<dbReference type="PROSITE" id="PS50217">
    <property type="entry name" value="BZIP"/>
    <property type="match status" value="1"/>
</dbReference>
<keyword evidence="3" id="KW-0238">DNA-binding</keyword>
<evidence type="ECO:0000256" key="2">
    <source>
        <dbReference type="ARBA" id="ARBA00023015"/>
    </source>
</evidence>
<dbReference type="Proteomes" id="UP000321570">
    <property type="component" value="Unassembled WGS sequence"/>
</dbReference>
<dbReference type="Pfam" id="PF00170">
    <property type="entry name" value="bZIP_1"/>
    <property type="match status" value="1"/>
</dbReference>
<accession>A0A564YD38</accession>
<keyword evidence="7" id="KW-0175">Coiled coil</keyword>
<reference evidence="10 11" key="1">
    <citation type="submission" date="2019-07" db="EMBL/GenBank/DDBJ databases">
        <authorList>
            <person name="Jastrzebski P J."/>
            <person name="Paukszto L."/>
            <person name="Jastrzebski P J."/>
        </authorList>
    </citation>
    <scope>NUCLEOTIDE SEQUENCE [LARGE SCALE GENOMIC DNA]</scope>
    <source>
        <strain evidence="10 11">WMS-il1</strain>
    </source>
</reference>
<evidence type="ECO:0000256" key="1">
    <source>
        <dbReference type="ARBA" id="ARBA00004123"/>
    </source>
</evidence>
<keyword evidence="6" id="KW-0539">Nucleus</keyword>
<comment type="subcellular location">
    <subcellularLocation>
        <location evidence="1">Nucleus</location>
    </subcellularLocation>
</comment>
<dbReference type="Gene3D" id="1.20.5.170">
    <property type="match status" value="1"/>
</dbReference>
<feature type="domain" description="BZIP" evidence="9">
    <location>
        <begin position="399"/>
        <end position="462"/>
    </location>
</feature>
<evidence type="ECO:0000256" key="7">
    <source>
        <dbReference type="SAM" id="Coils"/>
    </source>
</evidence>
<dbReference type="FunFam" id="1.20.5.170:FF:000054">
    <property type="entry name" value="Cyclic AMP-responsive element-binding protein 3-like 2"/>
    <property type="match status" value="1"/>
</dbReference>
<dbReference type="GO" id="GO:0000981">
    <property type="term" value="F:DNA-binding transcription factor activity, RNA polymerase II-specific"/>
    <property type="evidence" value="ECO:0007669"/>
    <property type="project" value="TreeGrafter"/>
</dbReference>
<dbReference type="GO" id="GO:0035497">
    <property type="term" value="F:cAMP response element binding"/>
    <property type="evidence" value="ECO:0007669"/>
    <property type="project" value="TreeGrafter"/>
</dbReference>
<sequence>MDVLELADIFPGLDDEALNSLDIDQPWCSDIFGNISAEDIDDALLTDITSKPVTKPEPIDVDIFGLGNELIVGDEVEVNNSEEHFNPSSNNPPKVEIFPDQDDYNHTVSTDASPETIHLTPEIESNCSTPSNHDFCSSSPHLTSNNKNQQLKRCKFEDILHEEVPMAKKRAYDFSPPIVPCEPNPNAVNRVHYVFQKGQTLILQTEKPCNRQVVNQQSRIKPLNSHSTSNQSIFRTDSNEYIRIKPLNTHQRQTGAYTVTPPGSQIGSDTDIGAESPIEAIEPRGRFSVFSTRNGTSVTTTSTIRLTPANGGVYTANNRYNNQSYVNRQNDDNNYGADFNGEYSSGYATGNSTPAYRQQSVLQSSTGILVLTEEEKRTLIAEGYSIPTRLPLSKQDERNLKKIRRKIKNKISAQESRRKKKEYVETLEKKVESYAQENARLKGQVENLEMHNRTILGQLRQLRHLVDKTTSNVASSQTISTSSPSKNSTTNNSKKTSSNSSNSNTNAATNSSAYLMVFLACFAALFAGQPDYPSSSSNSNSQIIASSSPKGHIVGDLSTFGSLHQIGYTWSARTQKMGPRLDGDYARGPNVSYMRDLPTGTASIYKMHEWARTAAYLKGERTSQSSERTAIEKPVSHSRILGSAKEYEECEPVTWWEYIFGQSGDECHDDKEKTEFKLEEGLFFETVLSTNQSLTNDTATHNAFGIPLVNQNSLLRLANIIVVSA</sequence>
<gene>
    <name evidence="10" type="ORF">WMSIL1_LOCUS4822</name>
</gene>